<dbReference type="OrthoDB" id="9799036at2"/>
<dbReference type="InterPro" id="IPR050563">
    <property type="entry name" value="4-hydroxybenzoyl-CoA_TE"/>
</dbReference>
<dbReference type="RefSeq" id="WP_142905036.1">
    <property type="nucleotide sequence ID" value="NZ_ML660094.1"/>
</dbReference>
<evidence type="ECO:0000313" key="3">
    <source>
        <dbReference type="EMBL" id="TQV78256.1"/>
    </source>
</evidence>
<organism evidence="3 4">
    <name type="scientific">Exilibacterium tricleocarpae</name>
    <dbReference type="NCBI Taxonomy" id="2591008"/>
    <lineage>
        <taxon>Bacteria</taxon>
        <taxon>Pseudomonadati</taxon>
        <taxon>Pseudomonadota</taxon>
        <taxon>Gammaproteobacteria</taxon>
        <taxon>Cellvibrionales</taxon>
        <taxon>Cellvibrionaceae</taxon>
        <taxon>Exilibacterium</taxon>
    </lineage>
</organism>
<dbReference type="AlphaFoldDB" id="A0A545TM46"/>
<dbReference type="PANTHER" id="PTHR31793">
    <property type="entry name" value="4-HYDROXYBENZOYL-COA THIOESTERASE FAMILY MEMBER"/>
    <property type="match status" value="1"/>
</dbReference>
<evidence type="ECO:0000313" key="4">
    <source>
        <dbReference type="Proteomes" id="UP000319732"/>
    </source>
</evidence>
<sequence length="138" mass="15469">MFEMTVEPRFAETDALGHIGNTTFPIWFEAARDPICRIFHPPMTLHDWPLILARLSIDFVAQTYLGAPVTVRTHIKRLGNSSCELVHEAWQKGAPVARATAVLVHFNYTTGRSAPIPDRVRAQLQEHLQEEPVAAAES</sequence>
<name>A0A545TM46_9GAMM</name>
<proteinExistence type="inferred from homology"/>
<keyword evidence="4" id="KW-1185">Reference proteome</keyword>
<accession>A0A545TM46</accession>
<keyword evidence="2" id="KW-0378">Hydrolase</keyword>
<dbReference type="EMBL" id="VHSG01000013">
    <property type="protein sequence ID" value="TQV78256.1"/>
    <property type="molecule type" value="Genomic_DNA"/>
</dbReference>
<dbReference type="PANTHER" id="PTHR31793:SF27">
    <property type="entry name" value="NOVEL THIOESTERASE SUPERFAMILY DOMAIN AND SAPOSIN A-TYPE DOMAIN CONTAINING PROTEIN (0610012H03RIK)"/>
    <property type="match status" value="1"/>
</dbReference>
<evidence type="ECO:0000256" key="1">
    <source>
        <dbReference type="ARBA" id="ARBA00005953"/>
    </source>
</evidence>
<dbReference type="SUPFAM" id="SSF54637">
    <property type="entry name" value="Thioesterase/thiol ester dehydrase-isomerase"/>
    <property type="match status" value="1"/>
</dbReference>
<dbReference type="GO" id="GO:0047617">
    <property type="term" value="F:fatty acyl-CoA hydrolase activity"/>
    <property type="evidence" value="ECO:0007669"/>
    <property type="project" value="TreeGrafter"/>
</dbReference>
<dbReference type="Proteomes" id="UP000319732">
    <property type="component" value="Unassembled WGS sequence"/>
</dbReference>
<comment type="caution">
    <text evidence="3">The sequence shown here is derived from an EMBL/GenBank/DDBJ whole genome shotgun (WGS) entry which is preliminary data.</text>
</comment>
<comment type="similarity">
    <text evidence="1">Belongs to the 4-hydroxybenzoyl-CoA thioesterase family.</text>
</comment>
<evidence type="ECO:0000256" key="2">
    <source>
        <dbReference type="ARBA" id="ARBA00022801"/>
    </source>
</evidence>
<reference evidence="3 4" key="1">
    <citation type="submission" date="2019-06" db="EMBL/GenBank/DDBJ databases">
        <title>Whole genome sequence for Cellvibrionaceae sp. R142.</title>
        <authorList>
            <person name="Wang G."/>
        </authorList>
    </citation>
    <scope>NUCLEOTIDE SEQUENCE [LARGE SCALE GENOMIC DNA]</scope>
    <source>
        <strain evidence="3 4">R142</strain>
    </source>
</reference>
<protein>
    <submittedName>
        <fullName evidence="3">Acyl-CoA thioesterase</fullName>
    </submittedName>
</protein>
<dbReference type="InterPro" id="IPR029069">
    <property type="entry name" value="HotDog_dom_sf"/>
</dbReference>
<dbReference type="CDD" id="cd00586">
    <property type="entry name" value="4HBT"/>
    <property type="match status" value="1"/>
</dbReference>
<gene>
    <name evidence="3" type="ORF">FKG94_14410</name>
</gene>
<dbReference type="Gene3D" id="3.10.129.10">
    <property type="entry name" value="Hotdog Thioesterase"/>
    <property type="match status" value="1"/>
</dbReference>
<dbReference type="Pfam" id="PF13279">
    <property type="entry name" value="4HBT_2"/>
    <property type="match status" value="1"/>
</dbReference>